<dbReference type="EMBL" id="JADQAZ010000001">
    <property type="protein sequence ID" value="MBT0957188.1"/>
    <property type="molecule type" value="Genomic_DNA"/>
</dbReference>
<organism evidence="1 2">
    <name type="scientific">Harenicola maris</name>
    <dbReference type="NCBI Taxonomy" id="2841044"/>
    <lineage>
        <taxon>Bacteria</taxon>
        <taxon>Pseudomonadati</taxon>
        <taxon>Pseudomonadota</taxon>
        <taxon>Alphaproteobacteria</taxon>
        <taxon>Rhodobacterales</taxon>
        <taxon>Paracoccaceae</taxon>
        <taxon>Harenicola</taxon>
    </lineage>
</organism>
<sequence>MKTLYKSLAALGVIALAAGVYWKTRPPFFDTGNPLQASGPALDLLAELDSTENLPEGWRHRKFLRYAPADYTIRPPSEEMPARQLHCATDGSGSILARDTDIALADLPILSWQWQVTTPVDSPLDEATREGDDHPLRFYIRFTNDAGEGRAMEIIWSNRKYAPGDYKIIGDFHHYVAGGLPENVGPWHANTLDLRQIYADIGGTGAGRIDTLGFFCDTDNTGATSAGSFAAVTLSAPG</sequence>
<proteinExistence type="predicted"/>
<protein>
    <submittedName>
        <fullName evidence="1">DUF3047 domain-containing protein</fullName>
    </submittedName>
</protein>
<keyword evidence="2" id="KW-1185">Reference proteome</keyword>
<comment type="caution">
    <text evidence="1">The sequence shown here is derived from an EMBL/GenBank/DDBJ whole genome shotgun (WGS) entry which is preliminary data.</text>
</comment>
<dbReference type="Proteomes" id="UP001315686">
    <property type="component" value="Unassembled WGS sequence"/>
</dbReference>
<reference evidence="1 2" key="1">
    <citation type="journal article" date="2021" name="Arch. Microbiol.">
        <title>Harenicola maris gen. nov., sp. nov. isolated from the Sea of Japan shallow sediments.</title>
        <authorList>
            <person name="Romanenko L.A."/>
            <person name="Kurilenko V.V."/>
            <person name="Chernysheva N.Y."/>
            <person name="Tekutyeva L.A."/>
            <person name="Velansky P.V."/>
            <person name="Svetashev V.I."/>
            <person name="Isaeva M.P."/>
        </authorList>
    </citation>
    <scope>NUCLEOTIDE SEQUENCE [LARGE SCALE GENOMIC DNA]</scope>
    <source>
        <strain evidence="1 2">KMM 3653</strain>
    </source>
</reference>
<dbReference type="RefSeq" id="WP_327793364.1">
    <property type="nucleotide sequence ID" value="NZ_JADQAZ010000001.1"/>
</dbReference>
<evidence type="ECO:0000313" key="1">
    <source>
        <dbReference type="EMBL" id="MBT0957188.1"/>
    </source>
</evidence>
<evidence type="ECO:0000313" key="2">
    <source>
        <dbReference type="Proteomes" id="UP001315686"/>
    </source>
</evidence>
<name>A0AAP2CNM0_9RHOB</name>
<gene>
    <name evidence="1" type="ORF">IV417_07315</name>
</gene>
<accession>A0AAP2CNM0</accession>
<dbReference type="AlphaFoldDB" id="A0AAP2CNM0"/>
<dbReference type="InterPro" id="IPR021409">
    <property type="entry name" value="DUF3047"/>
</dbReference>
<dbReference type="Pfam" id="PF11249">
    <property type="entry name" value="DUF3047"/>
    <property type="match status" value="1"/>
</dbReference>